<feature type="region of interest" description="Disordered" evidence="5">
    <location>
        <begin position="1"/>
        <end position="100"/>
    </location>
</feature>
<comment type="caution">
    <text evidence="7">The sequence shown here is derived from an EMBL/GenBank/DDBJ whole genome shotgun (WGS) entry which is preliminary data.</text>
</comment>
<name>A0A4Q4T690_9PEZI</name>
<feature type="compositionally biased region" description="Polar residues" evidence="5">
    <location>
        <begin position="36"/>
        <end position="65"/>
    </location>
</feature>
<evidence type="ECO:0000313" key="8">
    <source>
        <dbReference type="Proteomes" id="UP000293360"/>
    </source>
</evidence>
<dbReference type="InterPro" id="IPR052113">
    <property type="entry name" value="FYVE-type_Zinc_Finger"/>
</dbReference>
<protein>
    <recommendedName>
        <fullName evidence="6">FYVE-type domain-containing protein</fullName>
    </recommendedName>
</protein>
<proteinExistence type="predicted"/>
<keyword evidence="8" id="KW-1185">Reference proteome</keyword>
<dbReference type="SUPFAM" id="SSF57903">
    <property type="entry name" value="FYVE/PHD zinc finger"/>
    <property type="match status" value="1"/>
</dbReference>
<evidence type="ECO:0000256" key="4">
    <source>
        <dbReference type="PROSITE-ProRule" id="PRU00091"/>
    </source>
</evidence>
<dbReference type="AlphaFoldDB" id="A0A4Q4T690"/>
<dbReference type="PANTHER" id="PTHR39490:SF8">
    <property type="entry name" value="ZINC FINGER FYVE DOMAIN-CONTAINING PROTEIN 21"/>
    <property type="match status" value="1"/>
</dbReference>
<evidence type="ECO:0000256" key="1">
    <source>
        <dbReference type="ARBA" id="ARBA00022723"/>
    </source>
</evidence>
<reference evidence="7 8" key="1">
    <citation type="submission" date="2018-06" db="EMBL/GenBank/DDBJ databases">
        <title>Complete Genomes of Monosporascus.</title>
        <authorList>
            <person name="Robinson A.J."/>
            <person name="Natvig D.O."/>
        </authorList>
    </citation>
    <scope>NUCLEOTIDE SEQUENCE [LARGE SCALE GENOMIC DNA]</scope>
    <source>
        <strain evidence="7 8">CBS 110550</strain>
    </source>
</reference>
<dbReference type="PROSITE" id="PS50178">
    <property type="entry name" value="ZF_FYVE"/>
    <property type="match status" value="1"/>
</dbReference>
<sequence length="287" mass="32389">MPRMPEQMQPRFYQHQYQYPSPQSQSQSPTSQAQSIYQPQQISPLSTSDNASPTASSPTSQNNVRMQPAYMPAVLRPNEYPSKPVPAKKPEDADQSSLQSNHSFLTLNGWGVLGRLTRRATVDSGKCLDDDEEDDDAVQWNLDLFPKPTAQPTREHWKADPEATMCDEPSCMRRFNYWTRRHHCRKCGNIFCDWHSAYDVPLDQDANYNPRGTPSRACFHCFSAFKAWRSRTNSQASSDNSSVTNGSQSAPASPVASGPTAKNMAQRQPHPSEIAMSVPRDWNWSTF</sequence>
<dbReference type="GO" id="GO:0008270">
    <property type="term" value="F:zinc ion binding"/>
    <property type="evidence" value="ECO:0007669"/>
    <property type="project" value="UniProtKB-KW"/>
</dbReference>
<feature type="domain" description="FYVE-type" evidence="6">
    <location>
        <begin position="171"/>
        <end position="226"/>
    </location>
</feature>
<dbReference type="Proteomes" id="UP000293360">
    <property type="component" value="Unassembled WGS sequence"/>
</dbReference>
<evidence type="ECO:0000313" key="7">
    <source>
        <dbReference type="EMBL" id="RYP01886.1"/>
    </source>
</evidence>
<accession>A0A4Q4T690</accession>
<dbReference type="InterPro" id="IPR017455">
    <property type="entry name" value="Znf_FYVE-rel"/>
</dbReference>
<evidence type="ECO:0000256" key="2">
    <source>
        <dbReference type="ARBA" id="ARBA00022771"/>
    </source>
</evidence>
<evidence type="ECO:0000256" key="5">
    <source>
        <dbReference type="SAM" id="MobiDB-lite"/>
    </source>
</evidence>
<dbReference type="PANTHER" id="PTHR39490">
    <property type="entry name" value="ARRESTIN DOMAIN-CONTAINING PROTEIN D"/>
    <property type="match status" value="1"/>
</dbReference>
<dbReference type="STRING" id="155417.A0A4Q4T690"/>
<dbReference type="InterPro" id="IPR013083">
    <property type="entry name" value="Znf_RING/FYVE/PHD"/>
</dbReference>
<dbReference type="InterPro" id="IPR000306">
    <property type="entry name" value="Znf_FYVE"/>
</dbReference>
<dbReference type="OrthoDB" id="10018316at2759"/>
<feature type="compositionally biased region" description="Low complexity" evidence="5">
    <location>
        <begin position="13"/>
        <end position="35"/>
    </location>
</feature>
<gene>
    <name evidence="7" type="ORF">DL764_006033</name>
</gene>
<keyword evidence="3" id="KW-0862">Zinc</keyword>
<dbReference type="InterPro" id="IPR011011">
    <property type="entry name" value="Znf_FYVE_PHD"/>
</dbReference>
<dbReference type="EMBL" id="QJNU01000339">
    <property type="protein sequence ID" value="RYP01886.1"/>
    <property type="molecule type" value="Genomic_DNA"/>
</dbReference>
<keyword evidence="1" id="KW-0479">Metal-binding</keyword>
<dbReference type="CDD" id="cd15760">
    <property type="entry name" value="FYVE_scVPS27p_like"/>
    <property type="match status" value="1"/>
</dbReference>
<evidence type="ECO:0000259" key="6">
    <source>
        <dbReference type="PROSITE" id="PS50178"/>
    </source>
</evidence>
<evidence type="ECO:0000256" key="3">
    <source>
        <dbReference type="ARBA" id="ARBA00022833"/>
    </source>
</evidence>
<feature type="region of interest" description="Disordered" evidence="5">
    <location>
        <begin position="233"/>
        <end position="287"/>
    </location>
</feature>
<keyword evidence="2 4" id="KW-0863">Zinc-finger</keyword>
<dbReference type="Gene3D" id="3.30.40.10">
    <property type="entry name" value="Zinc/RING finger domain, C3HC4 (zinc finger)"/>
    <property type="match status" value="1"/>
</dbReference>
<organism evidence="7 8">
    <name type="scientific">Monosporascus ibericus</name>
    <dbReference type="NCBI Taxonomy" id="155417"/>
    <lineage>
        <taxon>Eukaryota</taxon>
        <taxon>Fungi</taxon>
        <taxon>Dikarya</taxon>
        <taxon>Ascomycota</taxon>
        <taxon>Pezizomycotina</taxon>
        <taxon>Sordariomycetes</taxon>
        <taxon>Xylariomycetidae</taxon>
        <taxon>Xylariales</taxon>
        <taxon>Xylariales incertae sedis</taxon>
        <taxon>Monosporascus</taxon>
    </lineage>
</organism>
<dbReference type="Pfam" id="PF01363">
    <property type="entry name" value="FYVE"/>
    <property type="match status" value="1"/>
</dbReference>
<feature type="compositionally biased region" description="Polar residues" evidence="5">
    <location>
        <begin position="233"/>
        <end position="251"/>
    </location>
</feature>
<dbReference type="SMART" id="SM00064">
    <property type="entry name" value="FYVE"/>
    <property type="match status" value="1"/>
</dbReference>